<organism evidence="3 4">
    <name type="scientific">Actinomadura miaoliensis</name>
    <dbReference type="NCBI Taxonomy" id="430685"/>
    <lineage>
        <taxon>Bacteria</taxon>
        <taxon>Bacillati</taxon>
        <taxon>Actinomycetota</taxon>
        <taxon>Actinomycetes</taxon>
        <taxon>Streptosporangiales</taxon>
        <taxon>Thermomonosporaceae</taxon>
        <taxon>Actinomadura</taxon>
    </lineage>
</organism>
<feature type="region of interest" description="Disordered" evidence="1">
    <location>
        <begin position="181"/>
        <end position="205"/>
    </location>
</feature>
<dbReference type="EMBL" id="BAAAZG010000047">
    <property type="protein sequence ID" value="GAA4091918.1"/>
    <property type="molecule type" value="Genomic_DNA"/>
</dbReference>
<gene>
    <name evidence="3" type="ORF">GCM10022214_61590</name>
</gene>
<keyword evidence="4" id="KW-1185">Reference proteome</keyword>
<dbReference type="RefSeq" id="WP_344954601.1">
    <property type="nucleotide sequence ID" value="NZ_BAAAZG010000047.1"/>
</dbReference>
<evidence type="ECO:0000313" key="3">
    <source>
        <dbReference type="EMBL" id="GAA4091918.1"/>
    </source>
</evidence>
<evidence type="ECO:0000313" key="4">
    <source>
        <dbReference type="Proteomes" id="UP001500683"/>
    </source>
</evidence>
<reference evidence="4" key="1">
    <citation type="journal article" date="2019" name="Int. J. Syst. Evol. Microbiol.">
        <title>The Global Catalogue of Microorganisms (GCM) 10K type strain sequencing project: providing services to taxonomists for standard genome sequencing and annotation.</title>
        <authorList>
            <consortium name="The Broad Institute Genomics Platform"/>
            <consortium name="The Broad Institute Genome Sequencing Center for Infectious Disease"/>
            <person name="Wu L."/>
            <person name="Ma J."/>
        </authorList>
    </citation>
    <scope>NUCLEOTIDE SEQUENCE [LARGE SCALE GENOMIC DNA]</scope>
    <source>
        <strain evidence="4">JCM 16702</strain>
    </source>
</reference>
<feature type="signal peptide" evidence="2">
    <location>
        <begin position="1"/>
        <end position="27"/>
    </location>
</feature>
<evidence type="ECO:0000256" key="1">
    <source>
        <dbReference type="SAM" id="MobiDB-lite"/>
    </source>
</evidence>
<sequence length="230" mass="23246">MKKFGRLALPTLGASALVIASATAALASATITTADGTPYSGDVRATNLGNVTLTGVSALGSIVTTCTSGTLDAYTNSNGTGGSLKTVNLSGCTNNRGGTTTITAIGLPYTGGQVDYAPVSSGRDSTLTIFAPNPNVHIQAVLTLPTLGIPSLTCHYGLTTSTPLVLDLFNRNNPNRPVITNTHGQGKLAGQSLQRRTSPAPDARCPASVSANGNFQILAHPSGADLQVGP</sequence>
<evidence type="ECO:0000256" key="2">
    <source>
        <dbReference type="SAM" id="SignalP"/>
    </source>
</evidence>
<dbReference type="Proteomes" id="UP001500683">
    <property type="component" value="Unassembled WGS sequence"/>
</dbReference>
<name>A0ABP7WM22_9ACTN</name>
<protein>
    <recommendedName>
        <fullName evidence="5">Tat pathway signal sequence domain protein</fullName>
    </recommendedName>
</protein>
<accession>A0ABP7WM22</accession>
<comment type="caution">
    <text evidence="3">The sequence shown here is derived from an EMBL/GenBank/DDBJ whole genome shotgun (WGS) entry which is preliminary data.</text>
</comment>
<evidence type="ECO:0008006" key="5">
    <source>
        <dbReference type="Google" id="ProtNLM"/>
    </source>
</evidence>
<feature type="chain" id="PRO_5045082391" description="Tat pathway signal sequence domain protein" evidence="2">
    <location>
        <begin position="28"/>
        <end position="230"/>
    </location>
</feature>
<proteinExistence type="predicted"/>
<keyword evidence="2" id="KW-0732">Signal</keyword>